<dbReference type="OrthoDB" id="5243866at2"/>
<dbReference type="Pfam" id="PF07883">
    <property type="entry name" value="Cupin_2"/>
    <property type="match status" value="1"/>
</dbReference>
<feature type="domain" description="Cupin type-2" evidence="1">
    <location>
        <begin position="32"/>
        <end position="94"/>
    </location>
</feature>
<evidence type="ECO:0000313" key="2">
    <source>
        <dbReference type="EMBL" id="AQQ54478.1"/>
    </source>
</evidence>
<dbReference type="SUPFAM" id="SSF51182">
    <property type="entry name" value="RmlC-like cupins"/>
    <property type="match status" value="1"/>
</dbReference>
<dbReference type="EMBL" id="CP019640">
    <property type="protein sequence ID" value="AQQ54478.1"/>
    <property type="molecule type" value="Genomic_DNA"/>
</dbReference>
<evidence type="ECO:0000313" key="3">
    <source>
        <dbReference type="Proteomes" id="UP000188184"/>
    </source>
</evidence>
<protein>
    <recommendedName>
        <fullName evidence="1">Cupin type-2 domain-containing protein</fullName>
    </recommendedName>
</protein>
<dbReference type="PANTHER" id="PTHR37694">
    <property type="entry name" value="SLR8022 PROTEIN"/>
    <property type="match status" value="1"/>
</dbReference>
<dbReference type="KEGG" id="pmar:B0X71_16130"/>
<dbReference type="RefSeq" id="WP_077590371.1">
    <property type="nucleotide sequence ID" value="NZ_CP019640.1"/>
</dbReference>
<gene>
    <name evidence="2" type="ORF">B0X71_16130</name>
</gene>
<keyword evidence="3" id="KW-1185">Reference proteome</keyword>
<dbReference type="AlphaFoldDB" id="A0A1Q2L1Z5"/>
<dbReference type="InterPro" id="IPR013096">
    <property type="entry name" value="Cupin_2"/>
</dbReference>
<organism evidence="2 3">
    <name type="scientific">Planococcus lenghuensis</name>
    <dbReference type="NCBI Taxonomy" id="2213202"/>
    <lineage>
        <taxon>Bacteria</taxon>
        <taxon>Bacillati</taxon>
        <taxon>Bacillota</taxon>
        <taxon>Bacilli</taxon>
        <taxon>Bacillales</taxon>
        <taxon>Caryophanaceae</taxon>
        <taxon>Planococcus</taxon>
    </lineage>
</organism>
<sequence length="99" mass="10761">MKVIETPSYLDELPKHTSTVLEFAKTNVLNIQLKAGESIPEHKSDADVLIVVRRGAVTFTVGGETVELTAGKLLLLEPGELHDLLAQEDTDLLAVQIGR</sequence>
<accession>A0A1Q2L1Z5</accession>
<reference evidence="2 3" key="1">
    <citation type="submission" date="2017-02" db="EMBL/GenBank/DDBJ databases">
        <title>The complete genomic sequence of a novel cold adapted crude oil-degrading bacterium Planococcus qaidamina Y42.</title>
        <authorList>
            <person name="Yang R."/>
        </authorList>
    </citation>
    <scope>NUCLEOTIDE SEQUENCE [LARGE SCALE GENOMIC DNA]</scope>
    <source>
        <strain evidence="2 3">Y42</strain>
    </source>
</reference>
<dbReference type="Gene3D" id="2.60.120.10">
    <property type="entry name" value="Jelly Rolls"/>
    <property type="match status" value="1"/>
</dbReference>
<proteinExistence type="predicted"/>
<dbReference type="InterPro" id="IPR014710">
    <property type="entry name" value="RmlC-like_jellyroll"/>
</dbReference>
<name>A0A1Q2L1Z5_9BACL</name>
<dbReference type="InterPro" id="IPR011051">
    <property type="entry name" value="RmlC_Cupin_sf"/>
</dbReference>
<dbReference type="PANTHER" id="PTHR37694:SF1">
    <property type="entry name" value="SLR8022 PROTEIN"/>
    <property type="match status" value="1"/>
</dbReference>
<evidence type="ECO:0000259" key="1">
    <source>
        <dbReference type="Pfam" id="PF07883"/>
    </source>
</evidence>
<dbReference type="Proteomes" id="UP000188184">
    <property type="component" value="Chromosome"/>
</dbReference>